<dbReference type="GO" id="GO:0004484">
    <property type="term" value="F:mRNA guanylyltransferase activity"/>
    <property type="evidence" value="ECO:0007669"/>
    <property type="project" value="TreeGrafter"/>
</dbReference>
<keyword evidence="2" id="KW-1185">Reference proteome</keyword>
<dbReference type="Proteomes" id="UP001331761">
    <property type="component" value="Unassembled WGS sequence"/>
</dbReference>
<proteinExistence type="predicted"/>
<reference evidence="1 2" key="1">
    <citation type="submission" date="2019-10" db="EMBL/GenBank/DDBJ databases">
        <title>Assembly and Annotation for the nematode Trichostrongylus colubriformis.</title>
        <authorList>
            <person name="Martin J."/>
        </authorList>
    </citation>
    <scope>NUCLEOTIDE SEQUENCE [LARGE SCALE GENOMIC DNA]</scope>
    <source>
        <strain evidence="1">G859</strain>
        <tissue evidence="1">Whole worm</tissue>
    </source>
</reference>
<name>A0AAN8FA85_TRICO</name>
<accession>A0AAN8FA85</accession>
<comment type="caution">
    <text evidence="1">The sequence shown here is derived from an EMBL/GenBank/DDBJ whole genome shotgun (WGS) entry which is preliminary data.</text>
</comment>
<feature type="non-terminal residue" evidence="1">
    <location>
        <position position="152"/>
    </location>
</feature>
<evidence type="ECO:0000313" key="1">
    <source>
        <dbReference type="EMBL" id="KAK5975840.1"/>
    </source>
</evidence>
<protein>
    <submittedName>
        <fullName evidence="1">Uncharacterized protein</fullName>
    </submittedName>
</protein>
<dbReference type="InterPro" id="IPR051029">
    <property type="entry name" value="mRNA_Capping_Enz/RNA_Phosphat"/>
</dbReference>
<dbReference type="EMBL" id="WIXE01012563">
    <property type="protein sequence ID" value="KAK5975840.1"/>
    <property type="molecule type" value="Genomic_DNA"/>
</dbReference>
<dbReference type="PANTHER" id="PTHR10367">
    <property type="entry name" value="MRNA-CAPPING ENZYME"/>
    <property type="match status" value="1"/>
</dbReference>
<gene>
    <name evidence="1" type="ORF">GCK32_016229</name>
</gene>
<dbReference type="AlphaFoldDB" id="A0AAN8FA85"/>
<dbReference type="Gene3D" id="3.90.190.10">
    <property type="entry name" value="Protein tyrosine phosphatase superfamily"/>
    <property type="match status" value="1"/>
</dbReference>
<organism evidence="1 2">
    <name type="scientific">Trichostrongylus colubriformis</name>
    <name type="common">Black scour worm</name>
    <dbReference type="NCBI Taxonomy" id="6319"/>
    <lineage>
        <taxon>Eukaryota</taxon>
        <taxon>Metazoa</taxon>
        <taxon>Ecdysozoa</taxon>
        <taxon>Nematoda</taxon>
        <taxon>Chromadorea</taxon>
        <taxon>Rhabditida</taxon>
        <taxon>Rhabditina</taxon>
        <taxon>Rhabditomorpha</taxon>
        <taxon>Strongyloidea</taxon>
        <taxon>Trichostrongylidae</taxon>
        <taxon>Trichostrongylus</taxon>
    </lineage>
</organism>
<dbReference type="SUPFAM" id="SSF52799">
    <property type="entry name" value="(Phosphotyrosine protein) phosphatases II"/>
    <property type="match status" value="1"/>
</dbReference>
<sequence>MSGPTPEKALIGVPDRWMHCPKTGKVRQSDVFRNVAYGCLNIYITLFNDAELVDGLFFPFKTPLCSLYDDQIEKRLRFHPEDVFNHPAVKGKKIGLWIDLTKTDRYYSVKEVESHGCLYRKMPLAGHGSSPTQEETDRFVRLVQGFAKVYVS</sequence>
<dbReference type="InterPro" id="IPR029021">
    <property type="entry name" value="Prot-tyrosine_phosphatase-like"/>
</dbReference>
<dbReference type="GO" id="GO:0006370">
    <property type="term" value="P:7-methylguanosine mRNA capping"/>
    <property type="evidence" value="ECO:0007669"/>
    <property type="project" value="TreeGrafter"/>
</dbReference>
<evidence type="ECO:0000313" key="2">
    <source>
        <dbReference type="Proteomes" id="UP001331761"/>
    </source>
</evidence>
<dbReference type="PANTHER" id="PTHR10367:SF17">
    <property type="entry name" value="MRNA-CAPPING ENZYME"/>
    <property type="match status" value="1"/>
</dbReference>